<feature type="region of interest" description="Disordered" evidence="8">
    <location>
        <begin position="18"/>
        <end position="37"/>
    </location>
</feature>
<gene>
    <name evidence="11" type="ORF">GCM10007884_26220</name>
</gene>
<sequence length="523" mass="56073">MPDPARMSELTAEMVQRGRGPSIEEAARRRSMSRDLRSARERLTSTSGLERAFDYELMRLYAQYRADAAIPLVIFAIALAGASTIWVPPITAAIGCTMVVAALAATTLVCRRFLKDASASNALKRWRRNFVLGEVLQSSTWALLIPLTMADARTFSLFGLVVVAAVATMLAATVPLAAICALVPLMLAALSLLVDAQGTHTVPLVVMAVGSQVFFAGLGRRLYASAVGALQSRAEKDAIFAELEQAKANSDEARKRAEEANLAKSSFLATMSHELRTPLNAILGFSEVMKNEIFGAHASPAYQEYATDIHDSGMHLLNLINEILDLSRVEAGRYDLNEEAVTLAAAVEEAQHMMALRARGKSQTIHVHVDGSMPRLWADERALRQIVLNVLSNAVKFTPQGGEITVKVGWTSSGGQYVSVKDSGPGIPEDEIGTVLSSFGRGSLAIKTAEQGSGLGLPIVKGLVDLHGGGFQLKSKPREGTEVIVTFPASRVMDTLPAVDLTPKKDEAAEARQGAAAKRRRAA</sequence>
<organism evidence="11 12">
    <name type="scientific">Methylobacterium brachythecii</name>
    <dbReference type="NCBI Taxonomy" id="1176177"/>
    <lineage>
        <taxon>Bacteria</taxon>
        <taxon>Pseudomonadati</taxon>
        <taxon>Pseudomonadota</taxon>
        <taxon>Alphaproteobacteria</taxon>
        <taxon>Hyphomicrobiales</taxon>
        <taxon>Methylobacteriaceae</taxon>
        <taxon>Methylobacterium</taxon>
    </lineage>
</organism>
<feature type="transmembrane region" description="Helical" evidence="9">
    <location>
        <begin position="68"/>
        <end position="86"/>
    </location>
</feature>
<keyword evidence="9" id="KW-0812">Transmembrane</keyword>
<keyword evidence="6" id="KW-0902">Two-component regulatory system</keyword>
<dbReference type="InterPro" id="IPR050736">
    <property type="entry name" value="Sensor_HK_Regulatory"/>
</dbReference>
<evidence type="ECO:0000256" key="1">
    <source>
        <dbReference type="ARBA" id="ARBA00000085"/>
    </source>
</evidence>
<dbReference type="Pfam" id="PF00512">
    <property type="entry name" value="HisKA"/>
    <property type="match status" value="1"/>
</dbReference>
<dbReference type="Proteomes" id="UP001156881">
    <property type="component" value="Unassembled WGS sequence"/>
</dbReference>
<keyword evidence="9" id="KW-0472">Membrane</keyword>
<accession>A0ABQ6D2Q8</accession>
<proteinExistence type="predicted"/>
<protein>
    <recommendedName>
        <fullName evidence="2">histidine kinase</fullName>
        <ecNumber evidence="2">2.7.13.3</ecNumber>
    </recommendedName>
</protein>
<dbReference type="InterPro" id="IPR004358">
    <property type="entry name" value="Sig_transdc_His_kin-like_C"/>
</dbReference>
<dbReference type="PANTHER" id="PTHR43711">
    <property type="entry name" value="TWO-COMPONENT HISTIDINE KINASE"/>
    <property type="match status" value="1"/>
</dbReference>
<dbReference type="InterPro" id="IPR003661">
    <property type="entry name" value="HisK_dim/P_dom"/>
</dbReference>
<keyword evidence="9" id="KW-1133">Transmembrane helix</keyword>
<dbReference type="EMBL" id="BSPG01000013">
    <property type="protein sequence ID" value="GLS44634.1"/>
    <property type="molecule type" value="Genomic_DNA"/>
</dbReference>
<dbReference type="InterPro" id="IPR036890">
    <property type="entry name" value="HATPase_C_sf"/>
</dbReference>
<evidence type="ECO:0000256" key="8">
    <source>
        <dbReference type="SAM" id="MobiDB-lite"/>
    </source>
</evidence>
<dbReference type="Gene3D" id="3.30.565.10">
    <property type="entry name" value="Histidine kinase-like ATPase, C-terminal domain"/>
    <property type="match status" value="1"/>
</dbReference>
<keyword evidence="3" id="KW-0597">Phosphoprotein</keyword>
<keyword evidence="5 11" id="KW-0418">Kinase</keyword>
<reference evidence="12" key="1">
    <citation type="journal article" date="2019" name="Int. J. Syst. Evol. Microbiol.">
        <title>The Global Catalogue of Microorganisms (GCM) 10K type strain sequencing project: providing services to taxonomists for standard genome sequencing and annotation.</title>
        <authorList>
            <consortium name="The Broad Institute Genomics Platform"/>
            <consortium name="The Broad Institute Genome Sequencing Center for Infectious Disease"/>
            <person name="Wu L."/>
            <person name="Ma J."/>
        </authorList>
    </citation>
    <scope>NUCLEOTIDE SEQUENCE [LARGE SCALE GENOMIC DNA]</scope>
    <source>
        <strain evidence="12">NBRC 107710</strain>
    </source>
</reference>
<keyword evidence="7" id="KW-0175">Coiled coil</keyword>
<keyword evidence="12" id="KW-1185">Reference proteome</keyword>
<dbReference type="Gene3D" id="1.10.287.130">
    <property type="match status" value="1"/>
</dbReference>
<dbReference type="SUPFAM" id="SSF55874">
    <property type="entry name" value="ATPase domain of HSP90 chaperone/DNA topoisomerase II/histidine kinase"/>
    <property type="match status" value="1"/>
</dbReference>
<feature type="coiled-coil region" evidence="7">
    <location>
        <begin position="236"/>
        <end position="263"/>
    </location>
</feature>
<feature type="region of interest" description="Disordered" evidence="8">
    <location>
        <begin position="502"/>
        <end position="523"/>
    </location>
</feature>
<evidence type="ECO:0000256" key="4">
    <source>
        <dbReference type="ARBA" id="ARBA00022679"/>
    </source>
</evidence>
<feature type="transmembrane region" description="Helical" evidence="9">
    <location>
        <begin position="155"/>
        <end position="171"/>
    </location>
</feature>
<dbReference type="SUPFAM" id="SSF47384">
    <property type="entry name" value="Homodimeric domain of signal transducing histidine kinase"/>
    <property type="match status" value="1"/>
</dbReference>
<dbReference type="CDD" id="cd00082">
    <property type="entry name" value="HisKA"/>
    <property type="match status" value="1"/>
</dbReference>
<evidence type="ECO:0000256" key="2">
    <source>
        <dbReference type="ARBA" id="ARBA00012438"/>
    </source>
</evidence>
<evidence type="ECO:0000259" key="10">
    <source>
        <dbReference type="PROSITE" id="PS50109"/>
    </source>
</evidence>
<dbReference type="Pfam" id="PF02518">
    <property type="entry name" value="HATPase_c"/>
    <property type="match status" value="1"/>
</dbReference>
<dbReference type="GO" id="GO:0016301">
    <property type="term" value="F:kinase activity"/>
    <property type="evidence" value="ECO:0007669"/>
    <property type="project" value="UniProtKB-KW"/>
</dbReference>
<evidence type="ECO:0000256" key="5">
    <source>
        <dbReference type="ARBA" id="ARBA00022777"/>
    </source>
</evidence>
<comment type="caution">
    <text evidence="11">The sequence shown here is derived from an EMBL/GenBank/DDBJ whole genome shotgun (WGS) entry which is preliminary data.</text>
</comment>
<dbReference type="InterPro" id="IPR005467">
    <property type="entry name" value="His_kinase_dom"/>
</dbReference>
<evidence type="ECO:0000256" key="3">
    <source>
        <dbReference type="ARBA" id="ARBA00022553"/>
    </source>
</evidence>
<dbReference type="InterPro" id="IPR003594">
    <property type="entry name" value="HATPase_dom"/>
</dbReference>
<feature type="transmembrane region" description="Helical" evidence="9">
    <location>
        <begin position="92"/>
        <end position="110"/>
    </location>
</feature>
<dbReference type="SMART" id="SM00387">
    <property type="entry name" value="HATPase_c"/>
    <property type="match status" value="1"/>
</dbReference>
<dbReference type="PROSITE" id="PS50109">
    <property type="entry name" value="HIS_KIN"/>
    <property type="match status" value="1"/>
</dbReference>
<evidence type="ECO:0000313" key="11">
    <source>
        <dbReference type="EMBL" id="GLS44634.1"/>
    </source>
</evidence>
<feature type="domain" description="Histidine kinase" evidence="10">
    <location>
        <begin position="270"/>
        <end position="491"/>
    </location>
</feature>
<feature type="compositionally biased region" description="Basic and acidic residues" evidence="8">
    <location>
        <begin position="25"/>
        <end position="37"/>
    </location>
</feature>
<evidence type="ECO:0000256" key="6">
    <source>
        <dbReference type="ARBA" id="ARBA00023012"/>
    </source>
</evidence>
<evidence type="ECO:0000256" key="7">
    <source>
        <dbReference type="SAM" id="Coils"/>
    </source>
</evidence>
<evidence type="ECO:0000256" key="9">
    <source>
        <dbReference type="SAM" id="Phobius"/>
    </source>
</evidence>
<name>A0ABQ6D2Q8_9HYPH</name>
<comment type="catalytic activity">
    <reaction evidence="1">
        <text>ATP + protein L-histidine = ADP + protein N-phospho-L-histidine.</text>
        <dbReference type="EC" id="2.7.13.3"/>
    </reaction>
</comment>
<dbReference type="InterPro" id="IPR036097">
    <property type="entry name" value="HisK_dim/P_sf"/>
</dbReference>
<dbReference type="PRINTS" id="PR00344">
    <property type="entry name" value="BCTRLSENSOR"/>
</dbReference>
<evidence type="ECO:0000313" key="12">
    <source>
        <dbReference type="Proteomes" id="UP001156881"/>
    </source>
</evidence>
<dbReference type="SMART" id="SM00388">
    <property type="entry name" value="HisKA"/>
    <property type="match status" value="1"/>
</dbReference>
<dbReference type="EC" id="2.7.13.3" evidence="2"/>
<keyword evidence="4" id="KW-0808">Transferase</keyword>
<dbReference type="PANTHER" id="PTHR43711:SF26">
    <property type="entry name" value="SENSOR HISTIDINE KINASE RCSC"/>
    <property type="match status" value="1"/>
</dbReference>